<protein>
    <submittedName>
        <fullName evidence="4">2-C-methyl-D-erythritol 4-phosphate cytidylyltransferase</fullName>
    </submittedName>
</protein>
<sequence>MNIGIIFAGGTGQRMSSTGTPKQLLEVNGKPILVYTLEHFQNNNNIDGIVLVVLESIIGEVSKLVQKYSLDKVKSIISGGKTGQESIYLGIQESSRLYDEDSIVLLHDGVRPIISDELINTCISSTKTYGNAITVSQAIETIVLKDNELSHVGKILSRDECLLAKAPQCFYLKDIYKAHEKARSENLEFIDSATMMQFYGAELFTVIGPAENIKITTPIDFYTFKAYLEVKNSLNIMGL</sequence>
<evidence type="ECO:0000256" key="1">
    <source>
        <dbReference type="ARBA" id="ARBA00022679"/>
    </source>
</evidence>
<dbReference type="SUPFAM" id="SSF53448">
    <property type="entry name" value="Nucleotide-diphospho-sugar transferases"/>
    <property type="match status" value="1"/>
</dbReference>
<keyword evidence="2 4" id="KW-0548">Nucleotidyltransferase</keyword>
<organism evidence="4 5">
    <name type="scientific">Veillonella rogosae</name>
    <dbReference type="NCBI Taxonomy" id="423477"/>
    <lineage>
        <taxon>Bacteria</taxon>
        <taxon>Bacillati</taxon>
        <taxon>Bacillota</taxon>
        <taxon>Negativicutes</taxon>
        <taxon>Veillonellales</taxon>
        <taxon>Veillonellaceae</taxon>
        <taxon>Veillonella</taxon>
    </lineage>
</organism>
<evidence type="ECO:0000256" key="3">
    <source>
        <dbReference type="ARBA" id="ARBA00023229"/>
    </source>
</evidence>
<reference evidence="4" key="1">
    <citation type="submission" date="2022-11" db="EMBL/GenBank/DDBJ databases">
        <title>Complete genome sequence of Veillonella rogosae KCOM 3468 isolated from human Subgingival dental plaque of Chronic peridontitis Lesion.</title>
        <authorList>
            <person name="Park S.-N."/>
            <person name="Lim Y.K."/>
            <person name="Kook J.-K."/>
        </authorList>
    </citation>
    <scope>NUCLEOTIDE SEQUENCE</scope>
    <source>
        <strain evidence="4">KCOM 3468</strain>
    </source>
</reference>
<accession>A0AA46X820</accession>
<dbReference type="Gene3D" id="3.90.550.10">
    <property type="entry name" value="Spore Coat Polysaccharide Biosynthesis Protein SpsA, Chain A"/>
    <property type="match status" value="1"/>
</dbReference>
<dbReference type="InterPro" id="IPR050088">
    <property type="entry name" value="IspD/TarI_cytidylyltransf_bact"/>
</dbReference>
<gene>
    <name evidence="4" type="ORF">OKW85_00155</name>
</gene>
<dbReference type="CDD" id="cd02516">
    <property type="entry name" value="CDP-ME_synthetase"/>
    <property type="match status" value="1"/>
</dbReference>
<dbReference type="KEGG" id="vrg:OKW85_00155"/>
<evidence type="ECO:0000313" key="4">
    <source>
        <dbReference type="EMBL" id="UZG51055.1"/>
    </source>
</evidence>
<keyword evidence="1" id="KW-0808">Transferase</keyword>
<dbReference type="GO" id="GO:0008299">
    <property type="term" value="P:isoprenoid biosynthetic process"/>
    <property type="evidence" value="ECO:0007669"/>
    <property type="project" value="UniProtKB-KW"/>
</dbReference>
<dbReference type="Proteomes" id="UP001164244">
    <property type="component" value="Chromosome"/>
</dbReference>
<keyword evidence="3" id="KW-0414">Isoprene biosynthesis</keyword>
<proteinExistence type="predicted"/>
<dbReference type="AlphaFoldDB" id="A0AA46X820"/>
<name>A0AA46X820_9FIRM</name>
<dbReference type="Pfam" id="PF01128">
    <property type="entry name" value="IspD"/>
    <property type="match status" value="1"/>
</dbReference>
<dbReference type="PANTHER" id="PTHR32125:SF4">
    <property type="entry name" value="2-C-METHYL-D-ERYTHRITOL 4-PHOSPHATE CYTIDYLYLTRANSFERASE, CHLOROPLASTIC"/>
    <property type="match status" value="1"/>
</dbReference>
<dbReference type="PANTHER" id="PTHR32125">
    <property type="entry name" value="2-C-METHYL-D-ERYTHRITOL 4-PHOSPHATE CYTIDYLYLTRANSFERASE, CHLOROPLASTIC"/>
    <property type="match status" value="1"/>
</dbReference>
<dbReference type="RefSeq" id="WP_265138199.1">
    <property type="nucleotide sequence ID" value="NZ_CP110418.1"/>
</dbReference>
<evidence type="ECO:0000256" key="2">
    <source>
        <dbReference type="ARBA" id="ARBA00022695"/>
    </source>
</evidence>
<dbReference type="GO" id="GO:0050518">
    <property type="term" value="F:2-C-methyl-D-erythritol 4-phosphate cytidylyltransferase activity"/>
    <property type="evidence" value="ECO:0007669"/>
    <property type="project" value="TreeGrafter"/>
</dbReference>
<dbReference type="InterPro" id="IPR034683">
    <property type="entry name" value="IspD/TarI"/>
</dbReference>
<dbReference type="EMBL" id="CP110418">
    <property type="protein sequence ID" value="UZG51055.1"/>
    <property type="molecule type" value="Genomic_DNA"/>
</dbReference>
<dbReference type="InterPro" id="IPR029044">
    <property type="entry name" value="Nucleotide-diphossugar_trans"/>
</dbReference>
<evidence type="ECO:0000313" key="5">
    <source>
        <dbReference type="Proteomes" id="UP001164244"/>
    </source>
</evidence>